<dbReference type="PANTHER" id="PTHR23346:SF19">
    <property type="entry name" value="PROTEASOME ADAPTER AND SCAFFOLD PROTEIN ECM29"/>
    <property type="match status" value="1"/>
</dbReference>
<name>A0A3P6T1Q5_ANISI</name>
<evidence type="ECO:0000313" key="4">
    <source>
        <dbReference type="Proteomes" id="UP000267096"/>
    </source>
</evidence>
<proteinExistence type="predicted"/>
<dbReference type="AlphaFoldDB" id="A0A3P6T1Q5"/>
<dbReference type="InterPro" id="IPR011989">
    <property type="entry name" value="ARM-like"/>
</dbReference>
<dbReference type="GO" id="GO:0036503">
    <property type="term" value="P:ERAD pathway"/>
    <property type="evidence" value="ECO:0007669"/>
    <property type="project" value="TreeGrafter"/>
</dbReference>
<keyword evidence="4" id="KW-1185">Reference proteome</keyword>
<dbReference type="OrthoDB" id="16066at2759"/>
<accession>A0A3P6T1Q5</accession>
<dbReference type="InterPro" id="IPR055443">
    <property type="entry name" value="HEAT_ECM29"/>
</dbReference>
<dbReference type="InterPro" id="IPR016024">
    <property type="entry name" value="ARM-type_fold"/>
</dbReference>
<evidence type="ECO:0000313" key="3">
    <source>
        <dbReference type="EMBL" id="VDK59371.1"/>
    </source>
</evidence>
<dbReference type="GO" id="GO:0060090">
    <property type="term" value="F:molecular adaptor activity"/>
    <property type="evidence" value="ECO:0007669"/>
    <property type="project" value="TreeGrafter"/>
</dbReference>
<dbReference type="GO" id="GO:0005737">
    <property type="term" value="C:cytoplasm"/>
    <property type="evidence" value="ECO:0007669"/>
    <property type="project" value="TreeGrafter"/>
</dbReference>
<evidence type="ECO:0000256" key="1">
    <source>
        <dbReference type="ARBA" id="ARBA00022737"/>
    </source>
</evidence>
<keyword evidence="1" id="KW-0677">Repeat</keyword>
<feature type="domain" description="Proteasome adapter and scaffold protein ECM29 HEAT-repeat" evidence="2">
    <location>
        <begin position="544"/>
        <end position="703"/>
    </location>
</feature>
<protein>
    <recommendedName>
        <fullName evidence="2">Proteasome adapter and scaffold protein ECM29 HEAT-repeat domain-containing protein</fullName>
    </recommendedName>
</protein>
<dbReference type="Proteomes" id="UP000267096">
    <property type="component" value="Unassembled WGS sequence"/>
</dbReference>
<organism evidence="3 4">
    <name type="scientific">Anisakis simplex</name>
    <name type="common">Herring worm</name>
    <dbReference type="NCBI Taxonomy" id="6269"/>
    <lineage>
        <taxon>Eukaryota</taxon>
        <taxon>Metazoa</taxon>
        <taxon>Ecdysozoa</taxon>
        <taxon>Nematoda</taxon>
        <taxon>Chromadorea</taxon>
        <taxon>Rhabditida</taxon>
        <taxon>Spirurina</taxon>
        <taxon>Ascaridomorpha</taxon>
        <taxon>Ascaridoidea</taxon>
        <taxon>Anisakidae</taxon>
        <taxon>Anisakis</taxon>
        <taxon>Anisakis simplex complex</taxon>
    </lineage>
</organism>
<dbReference type="SUPFAM" id="SSF48371">
    <property type="entry name" value="ARM repeat"/>
    <property type="match status" value="1"/>
</dbReference>
<reference evidence="3 4" key="1">
    <citation type="submission" date="2018-11" db="EMBL/GenBank/DDBJ databases">
        <authorList>
            <consortium name="Pathogen Informatics"/>
        </authorList>
    </citation>
    <scope>NUCLEOTIDE SEQUENCE [LARGE SCALE GENOMIC DNA]</scope>
</reference>
<dbReference type="Gene3D" id="1.25.10.10">
    <property type="entry name" value="Leucine-rich Repeat Variant"/>
    <property type="match status" value="2"/>
</dbReference>
<sequence>MPSTIWVCAYMTCVDGSGTNDIDYVNRIQQQLMRVVEDHLAQPNTLLEFSCAALCESLRRSSVVIGFSNLTKLYAARSTECIIKFAEQMGKLAASRKDTVTLKMKEAAAGCLGFLSCLDLSEEVYERIISELYAIGEAAPQPELQFSVGNALLDAVFGEYSPSRRNIFIESEKNFVEANGKQKYDVIEKRMHELLNTIINVKLLSTNRHLRQSAIIWLVSVTKRSATVNLSTLSEELNKIQFAFINALAESNEFTQDVASKGLGIVFELADETQKKVMMNELVSALSSGRKRVTPVTGDTPIFEGGELGKAPGGENLTTYQELCSLATDLNQPELMYKFMQLANHNAMWNSKKGAAFGFSVVLQQARDEFEPYLSQIVPKLFRYRYDPDLKVQHSMKTIWQTLTMSKKNVVEEYADEIFSELLTTLTNALWRTRESSCLALSDLMSMKCTANMEERFGDLFEILFRVQDDVKESVRLSANRALSTLMKLSIRECSSDRGAKATKLIGIILPTLIEKGLHSVVKANRMFSLKAVMDISKEAGSALQPHLITVVPCLLDALSETEPAMLNYLAARSDYDELEALDTARAGMANTSPMMQTLQDVVPFITKQTLTDLIPKLCNTLRSSVGLTTRTGACQFVINVCLRKQQIMIDSKAACDKLMKALFSGLRDRNATVRKQFSSAISYLIKFCSDSQIESLIKFLKDKLDGDQEDDRLTALHILRALSTNNNEFLSGCASSLIPYVFMATCQQVEKGDEAAKKNLEMWEELWSEMITETNSTIRLYQKEMIDLAVRTLKENPIWIMKSQSATMLSRIIEAINEDIEPSDAGAHF</sequence>
<evidence type="ECO:0000259" key="2">
    <source>
        <dbReference type="Pfam" id="PF24492"/>
    </source>
</evidence>
<dbReference type="PANTHER" id="PTHR23346">
    <property type="entry name" value="TRANSLATIONAL ACTIVATOR GCN1-RELATED"/>
    <property type="match status" value="1"/>
</dbReference>
<dbReference type="Pfam" id="PF24492">
    <property type="entry name" value="HEAT_ECM29"/>
    <property type="match status" value="1"/>
</dbReference>
<dbReference type="GO" id="GO:0005634">
    <property type="term" value="C:nucleus"/>
    <property type="evidence" value="ECO:0007669"/>
    <property type="project" value="TreeGrafter"/>
</dbReference>
<dbReference type="EMBL" id="UYRR01033691">
    <property type="protein sequence ID" value="VDK59371.1"/>
    <property type="molecule type" value="Genomic_DNA"/>
</dbReference>
<gene>
    <name evidence="3" type="ORF">ASIM_LOCUS17058</name>
</gene>